<evidence type="ECO:0000313" key="1">
    <source>
        <dbReference type="EMBL" id="GGM34580.1"/>
    </source>
</evidence>
<reference evidence="1" key="2">
    <citation type="submission" date="2020-09" db="EMBL/GenBank/DDBJ databases">
        <authorList>
            <person name="Sun Q."/>
            <person name="Zhou Y."/>
        </authorList>
    </citation>
    <scope>NUCLEOTIDE SEQUENCE</scope>
    <source>
        <strain evidence="1">CGMCC 1.6333</strain>
    </source>
</reference>
<accession>A0A917WW75</accession>
<dbReference type="AlphaFoldDB" id="A0A917WW75"/>
<dbReference type="OrthoDB" id="2969584at2"/>
<organism evidence="1 2">
    <name type="scientific">Paraliobacillus quinghaiensis</name>
    <dbReference type="NCBI Taxonomy" id="470815"/>
    <lineage>
        <taxon>Bacteria</taxon>
        <taxon>Bacillati</taxon>
        <taxon>Bacillota</taxon>
        <taxon>Bacilli</taxon>
        <taxon>Bacillales</taxon>
        <taxon>Bacillaceae</taxon>
        <taxon>Paraliobacillus</taxon>
    </lineage>
</organism>
<reference evidence="1" key="1">
    <citation type="journal article" date="2014" name="Int. J. Syst. Evol. Microbiol.">
        <title>Complete genome sequence of Corynebacterium casei LMG S-19264T (=DSM 44701T), isolated from a smear-ripened cheese.</title>
        <authorList>
            <consortium name="US DOE Joint Genome Institute (JGI-PGF)"/>
            <person name="Walter F."/>
            <person name="Albersmeier A."/>
            <person name="Kalinowski J."/>
            <person name="Ruckert C."/>
        </authorList>
    </citation>
    <scope>NUCLEOTIDE SEQUENCE</scope>
    <source>
        <strain evidence="1">CGMCC 1.6333</strain>
    </source>
</reference>
<gene>
    <name evidence="1" type="ORF">GCM10011351_20730</name>
</gene>
<proteinExistence type="predicted"/>
<dbReference type="EMBL" id="BMLG01000011">
    <property type="protein sequence ID" value="GGM34580.1"/>
    <property type="molecule type" value="Genomic_DNA"/>
</dbReference>
<dbReference type="Proteomes" id="UP000618460">
    <property type="component" value="Unassembled WGS sequence"/>
</dbReference>
<keyword evidence="2" id="KW-1185">Reference proteome</keyword>
<name>A0A917WW75_9BACI</name>
<evidence type="ECO:0000313" key="2">
    <source>
        <dbReference type="Proteomes" id="UP000618460"/>
    </source>
</evidence>
<protein>
    <submittedName>
        <fullName evidence="1">Uncharacterized protein</fullName>
    </submittedName>
</protein>
<comment type="caution">
    <text evidence="1">The sequence shown here is derived from an EMBL/GenBank/DDBJ whole genome shotgun (WGS) entry which is preliminary data.</text>
</comment>
<dbReference type="RefSeq" id="WP_117155510.1">
    <property type="nucleotide sequence ID" value="NZ_BMLG01000011.1"/>
</dbReference>
<sequence>MTNTYDNFYEALKDQYEYLLNGGTSYRKKTALLALNIAKEVKQVDLFFDHERTKQFVRQYLPDEDNYRVLDVSKMLYHNAKE</sequence>